<evidence type="ECO:0000256" key="2">
    <source>
        <dbReference type="ARBA" id="ARBA00023002"/>
    </source>
</evidence>
<dbReference type="GO" id="GO:0071949">
    <property type="term" value="F:FAD binding"/>
    <property type="evidence" value="ECO:0007669"/>
    <property type="project" value="InterPro"/>
</dbReference>
<evidence type="ECO:0000256" key="3">
    <source>
        <dbReference type="SAM" id="MobiDB-lite"/>
    </source>
</evidence>
<dbReference type="InterPro" id="IPR050631">
    <property type="entry name" value="PheA/TfdB_FAD_monoxygenase"/>
</dbReference>
<evidence type="ECO:0000259" key="6">
    <source>
        <dbReference type="Pfam" id="PF16177"/>
    </source>
</evidence>
<dbReference type="Pfam" id="PF16177">
    <property type="entry name" value="ACAS_N"/>
    <property type="match status" value="1"/>
</dbReference>
<sequence>MVIIGGGPVGVMAGLLLARYGVRSLLLERHRDIYPLPRAVVVDDEIRRILQSVGVHEDFAALARPALGLRLLDARRRVITEFPRSMHGHHGFPETSMFDQPELERVLRSALARRPECELQGGVEVVSVTQDTDGPNDPTGPARVTFRRDGSDEEEHVWADAVLGCDGAGSLTRDSIGAVWEDLHFQESWRVIDVRTTRQVRTWEGAEQICCPNRPATFMRVGEDRYRWEFRLPEDENLDGPDGWERLRELVAPWVDLPPDASAGDDFEVVRQAQYTFRARLADRWRRGRVFLLGDAAHLTPPFVGQGLCAGLRDAYNLTWKLARVLQQGAHDGLLDTYERERKPHARHVIRVAVAVGWAMTGGQDRGAAFRRAVVGTASRIPGVTAAVSRDLSPALTAGPLVRRRPRLTGRVLAGTICPQPWVRHDGRRVRLDDVLGDSFAVVTAVPPTAQMTAVATALGAPTVHVEDLRDDGTLAGWLARGRADAVLLRPDRVVMDTVQAGTGDFTDTVAWAPCCTRPAIPPTPGPPDEEHHMTTPHPAPYPEPFFTPDPKSAAHSRIADFARWAARHQGAEGIQDPTDYRALYQWSVTDLEGFWAAVWEYFDIDATTEYEGVLAEETMPGARWFPGATLNYVHHALRNLQPDAPAITALDETGAGYEITGRELRARVASVAASLRDLGVAQGDRVVGYLPNTPTPSSPSSPPQAWARCGRCAARTTYPRPPPTASPSSNPRCSSPLTATSSTAPHTTAAPPRSNSPSPCRR</sequence>
<dbReference type="InterPro" id="IPR032387">
    <property type="entry name" value="ACAS_N"/>
</dbReference>
<dbReference type="EMBL" id="AP019621">
    <property type="protein sequence ID" value="BBJ48089.1"/>
    <property type="molecule type" value="Genomic_DNA"/>
</dbReference>
<dbReference type="Gene3D" id="3.40.50.12780">
    <property type="entry name" value="N-terminal domain of ligase-like"/>
    <property type="match status" value="1"/>
</dbReference>
<dbReference type="PANTHER" id="PTHR43476:SF3">
    <property type="entry name" value="FAD-BINDING MONOOXYGENASE"/>
    <property type="match status" value="1"/>
</dbReference>
<evidence type="ECO:0000313" key="7">
    <source>
        <dbReference type="EMBL" id="BBJ48089.1"/>
    </source>
</evidence>
<accession>A0A499VGM7</accession>
<dbReference type="GO" id="GO:0019622">
    <property type="term" value="P:3-(3-hydroxy)phenylpropionate catabolic process"/>
    <property type="evidence" value="ECO:0007669"/>
    <property type="project" value="TreeGrafter"/>
</dbReference>
<dbReference type="Gene3D" id="3.30.9.10">
    <property type="entry name" value="D-Amino Acid Oxidase, subunit A, domain 2"/>
    <property type="match status" value="1"/>
</dbReference>
<dbReference type="SUPFAM" id="SSF56801">
    <property type="entry name" value="Acetyl-CoA synthetase-like"/>
    <property type="match status" value="1"/>
</dbReference>
<name>A0A499VGM7_STRAX</name>
<keyword evidence="2" id="KW-0560">Oxidoreductase</keyword>
<feature type="domain" description="Acetyl-coenzyme A synthetase N-terminal" evidence="6">
    <location>
        <begin position="581"/>
        <end position="637"/>
    </location>
</feature>
<dbReference type="NCBIfam" id="NF004829">
    <property type="entry name" value="PRK06183.1-3"/>
    <property type="match status" value="1"/>
</dbReference>
<dbReference type="AlphaFoldDB" id="A0A499VGM7"/>
<dbReference type="InterPro" id="IPR042099">
    <property type="entry name" value="ANL_N_sf"/>
</dbReference>
<organism evidence="7">
    <name type="scientific">Streptomyces avermitilis</name>
    <dbReference type="NCBI Taxonomy" id="33903"/>
    <lineage>
        <taxon>Bacteria</taxon>
        <taxon>Bacillati</taxon>
        <taxon>Actinomycetota</taxon>
        <taxon>Actinomycetes</taxon>
        <taxon>Kitasatosporales</taxon>
        <taxon>Streptomycetaceae</taxon>
        <taxon>Streptomyces</taxon>
    </lineage>
</organism>
<dbReference type="InterPro" id="IPR000873">
    <property type="entry name" value="AMP-dep_synth/lig_dom"/>
</dbReference>
<dbReference type="Gene3D" id="3.40.30.120">
    <property type="match status" value="1"/>
</dbReference>
<feature type="domain" description="AMP-dependent synthetase/ligase" evidence="4">
    <location>
        <begin position="642"/>
        <end position="695"/>
    </location>
</feature>
<evidence type="ECO:0000256" key="1">
    <source>
        <dbReference type="ARBA" id="ARBA00006432"/>
    </source>
</evidence>
<evidence type="ECO:0000259" key="5">
    <source>
        <dbReference type="Pfam" id="PF01494"/>
    </source>
</evidence>
<dbReference type="InterPro" id="IPR002938">
    <property type="entry name" value="FAD-bd"/>
</dbReference>
<dbReference type="SUPFAM" id="SSF51905">
    <property type="entry name" value="FAD/NAD(P)-binding domain"/>
    <property type="match status" value="1"/>
</dbReference>
<dbReference type="PANTHER" id="PTHR43476">
    <property type="entry name" value="3-(3-HYDROXY-PHENYL)PROPIONATE/3-HYDROXYCINNAMIC ACID HYDROXYLASE"/>
    <property type="match status" value="1"/>
</dbReference>
<evidence type="ECO:0008006" key="8">
    <source>
        <dbReference type="Google" id="ProtNLM"/>
    </source>
</evidence>
<gene>
    <name evidence="7" type="ORF">SAVMC3_07180</name>
</gene>
<dbReference type="GO" id="GO:0008688">
    <property type="term" value="F:3-(3-hydroxyphenyl)propionate hydroxylase activity"/>
    <property type="evidence" value="ECO:0007669"/>
    <property type="project" value="TreeGrafter"/>
</dbReference>
<reference evidence="7" key="1">
    <citation type="submission" date="2019-04" db="EMBL/GenBank/DDBJ databases">
        <title>Draft genome sequences of Streptomyces avermitilis MC3.</title>
        <authorList>
            <person name="Komaki H."/>
            <person name="Tamura T."/>
            <person name="Hosoyama A."/>
        </authorList>
    </citation>
    <scope>NUCLEOTIDE SEQUENCE</scope>
    <source>
        <strain evidence="7">MC3</strain>
    </source>
</reference>
<feature type="compositionally biased region" description="Low complexity" evidence="3">
    <location>
        <begin position="727"/>
        <end position="763"/>
    </location>
</feature>
<dbReference type="Pfam" id="PF01494">
    <property type="entry name" value="FAD_binding_3"/>
    <property type="match status" value="1"/>
</dbReference>
<dbReference type="Pfam" id="PF00501">
    <property type="entry name" value="AMP-binding"/>
    <property type="match status" value="1"/>
</dbReference>
<proteinExistence type="inferred from homology"/>
<dbReference type="Gene3D" id="3.50.50.60">
    <property type="entry name" value="FAD/NAD(P)-binding domain"/>
    <property type="match status" value="1"/>
</dbReference>
<comment type="similarity">
    <text evidence="1">Belongs to the ATP-dependent AMP-binding enzyme family.</text>
</comment>
<dbReference type="PRINTS" id="PR00420">
    <property type="entry name" value="RNGMNOXGNASE"/>
</dbReference>
<dbReference type="InterPro" id="IPR036188">
    <property type="entry name" value="FAD/NAD-bd_sf"/>
</dbReference>
<protein>
    <recommendedName>
        <fullName evidence="8">3-(3-hydroxyphenyl)propionate hydroxylase</fullName>
    </recommendedName>
</protein>
<feature type="region of interest" description="Disordered" evidence="3">
    <location>
        <begin position="715"/>
        <end position="763"/>
    </location>
</feature>
<evidence type="ECO:0000259" key="4">
    <source>
        <dbReference type="Pfam" id="PF00501"/>
    </source>
</evidence>
<feature type="domain" description="FAD-binding" evidence="5">
    <location>
        <begin position="2"/>
        <end position="351"/>
    </location>
</feature>